<dbReference type="AlphaFoldDB" id="A0A1G5ZG73"/>
<protein>
    <recommendedName>
        <fullName evidence="3">Glutathione synthase/RimK-type ligase, ATP-grasp superfamily</fullName>
    </recommendedName>
</protein>
<sequence length="430" mass="47166">MIVHTVPNVSEASRAISTRLNRNCFCITLDRIALYAALDQEVGDPGFCEAFMKSRPNLFSNVPVFLAASVLGEMGGIVDAIECATKLPAYRDAVLSWAPAIAQRDFGPAGALMGYDFHLDDDGPKLIEVNTNAGGAFLNAFLAKAQKACCAEVEQGLISAREDKFETGVVAMFRNEWRHQTDTESPRRIAILDDRPEEQYLYPEFVLAKQLLVKHGIDAVIGDASELQYRDGRLRLGGQEIDLVYNRLVDFALDLPEHAALKEAYQDGAVVVTPNPHNHALFASKRNLTLLSDPEVLETFGLSPEMRLRLAGGVPRTTLVTPENADALWQSRKDLFFKPLSGHGGKAVYRGDKVTRGVWAEIARGGYVAQAFAAPGQRMIEIDGSLAPRKMDVRLYVYDGRLLLAAARLYQGQTTNFRTPGGGFAPVLVI</sequence>
<evidence type="ECO:0008006" key="3">
    <source>
        <dbReference type="Google" id="ProtNLM"/>
    </source>
</evidence>
<dbReference type="OrthoDB" id="344992at2"/>
<evidence type="ECO:0000313" key="2">
    <source>
        <dbReference type="Proteomes" id="UP000198588"/>
    </source>
</evidence>
<organism evidence="1 2">
    <name type="scientific">Mesorhizobium qingshengii</name>
    <dbReference type="NCBI Taxonomy" id="1165689"/>
    <lineage>
        <taxon>Bacteria</taxon>
        <taxon>Pseudomonadati</taxon>
        <taxon>Pseudomonadota</taxon>
        <taxon>Alphaproteobacteria</taxon>
        <taxon>Hyphomicrobiales</taxon>
        <taxon>Phyllobacteriaceae</taxon>
        <taxon>Mesorhizobium</taxon>
    </lineage>
</organism>
<evidence type="ECO:0000313" key="1">
    <source>
        <dbReference type="EMBL" id="SDA93889.1"/>
    </source>
</evidence>
<reference evidence="1 2" key="1">
    <citation type="submission" date="2016-10" db="EMBL/GenBank/DDBJ databases">
        <authorList>
            <person name="de Groot N.N."/>
        </authorList>
    </citation>
    <scope>NUCLEOTIDE SEQUENCE [LARGE SCALE GENOMIC DNA]</scope>
    <source>
        <strain evidence="1 2">CGMCC 1.12097</strain>
    </source>
</reference>
<gene>
    <name evidence="1" type="ORF">SAMN02927914_05053</name>
</gene>
<dbReference type="Proteomes" id="UP000198588">
    <property type="component" value="Unassembled WGS sequence"/>
</dbReference>
<dbReference type="SUPFAM" id="SSF56059">
    <property type="entry name" value="Glutathione synthetase ATP-binding domain-like"/>
    <property type="match status" value="1"/>
</dbReference>
<accession>A0A1G5ZG73</accession>
<name>A0A1G5ZG73_9HYPH</name>
<dbReference type="STRING" id="1165689.SAMN02927914_05053"/>
<proteinExistence type="predicted"/>
<dbReference type="EMBL" id="FMXM01000019">
    <property type="protein sequence ID" value="SDA93889.1"/>
    <property type="molecule type" value="Genomic_DNA"/>
</dbReference>
<dbReference type="RefSeq" id="WP_091583777.1">
    <property type="nucleotide sequence ID" value="NZ_FMXM01000019.1"/>
</dbReference>